<accession>A0A4U1CI02</accession>
<keyword evidence="10" id="KW-1185">Reference proteome</keyword>
<comment type="similarity">
    <text evidence="2">Belongs to the MreD family.</text>
</comment>
<gene>
    <name evidence="9" type="primary">mreD</name>
    <name evidence="9" type="ORF">FA048_17880</name>
</gene>
<dbReference type="GO" id="GO:0008360">
    <property type="term" value="P:regulation of cell shape"/>
    <property type="evidence" value="ECO:0007669"/>
    <property type="project" value="UniProtKB-KW"/>
</dbReference>
<evidence type="ECO:0000313" key="9">
    <source>
        <dbReference type="EMBL" id="TKC05590.1"/>
    </source>
</evidence>
<dbReference type="Proteomes" id="UP000309488">
    <property type="component" value="Unassembled WGS sequence"/>
</dbReference>
<dbReference type="GO" id="GO:0005886">
    <property type="term" value="C:plasma membrane"/>
    <property type="evidence" value="ECO:0007669"/>
    <property type="project" value="UniProtKB-SubCell"/>
</dbReference>
<feature type="transmembrane region" description="Helical" evidence="8">
    <location>
        <begin position="6"/>
        <end position="24"/>
    </location>
</feature>
<keyword evidence="5" id="KW-0133">Cell shape</keyword>
<proteinExistence type="inferred from homology"/>
<protein>
    <submittedName>
        <fullName evidence="9">Rod shape-determining protein MreD</fullName>
    </submittedName>
</protein>
<keyword evidence="3" id="KW-1003">Cell membrane</keyword>
<comment type="caution">
    <text evidence="9">The sequence shown here is derived from an EMBL/GenBank/DDBJ whole genome shotgun (WGS) entry which is preliminary data.</text>
</comment>
<feature type="transmembrane region" description="Helical" evidence="8">
    <location>
        <begin position="144"/>
        <end position="165"/>
    </location>
</feature>
<dbReference type="AlphaFoldDB" id="A0A4U1CI02"/>
<dbReference type="NCBIfam" id="TIGR03426">
    <property type="entry name" value="shape_MreD"/>
    <property type="match status" value="1"/>
</dbReference>
<feature type="transmembrane region" description="Helical" evidence="8">
    <location>
        <begin position="36"/>
        <end position="60"/>
    </location>
</feature>
<dbReference type="EMBL" id="SWBR01000005">
    <property type="protein sequence ID" value="TKC05590.1"/>
    <property type="molecule type" value="Genomic_DNA"/>
</dbReference>
<evidence type="ECO:0000256" key="5">
    <source>
        <dbReference type="ARBA" id="ARBA00022960"/>
    </source>
</evidence>
<comment type="subcellular location">
    <subcellularLocation>
        <location evidence="1">Cell membrane</location>
        <topology evidence="1">Multi-pass membrane protein</topology>
    </subcellularLocation>
</comment>
<dbReference type="RefSeq" id="WP_136843678.1">
    <property type="nucleotide sequence ID" value="NZ_SWBR01000005.1"/>
</dbReference>
<evidence type="ECO:0000313" key="10">
    <source>
        <dbReference type="Proteomes" id="UP000309488"/>
    </source>
</evidence>
<keyword evidence="7 8" id="KW-0472">Membrane</keyword>
<dbReference type="OrthoDB" id="1132160at2"/>
<keyword evidence="4 8" id="KW-0812">Transmembrane</keyword>
<evidence type="ECO:0000256" key="8">
    <source>
        <dbReference type="SAM" id="Phobius"/>
    </source>
</evidence>
<evidence type="ECO:0000256" key="7">
    <source>
        <dbReference type="ARBA" id="ARBA00023136"/>
    </source>
</evidence>
<reference evidence="9 10" key="1">
    <citation type="submission" date="2019-04" db="EMBL/GenBank/DDBJ databases">
        <title>Pedobacter sp. RP-3-22 sp. nov., isolated from Arctic soil.</title>
        <authorList>
            <person name="Dahal R.H."/>
            <person name="Kim D.-U."/>
        </authorList>
    </citation>
    <scope>NUCLEOTIDE SEQUENCE [LARGE SCALE GENOMIC DNA]</scope>
    <source>
        <strain evidence="9 10">RP-3-22</strain>
    </source>
</reference>
<sequence>MSSRIIFINIFRWIVLLFVQIFLLRNLNYYNLSTPFLYILFILVLPFRTPNFLLFLIAFGTGLTMDAFYDTLGVHTSACVALAFVRILFISVSVNRDAFDEPEPSLGNMGFKWFTLYAVLCTLVHHIVVFLLEAFKFNEIAYTLGRALLSVVFTMFVVLLVELIFHNRKSN</sequence>
<name>A0A4U1CI02_9SPHI</name>
<feature type="transmembrane region" description="Helical" evidence="8">
    <location>
        <begin position="113"/>
        <end position="132"/>
    </location>
</feature>
<evidence type="ECO:0000256" key="4">
    <source>
        <dbReference type="ARBA" id="ARBA00022692"/>
    </source>
</evidence>
<evidence type="ECO:0000256" key="3">
    <source>
        <dbReference type="ARBA" id="ARBA00022475"/>
    </source>
</evidence>
<feature type="transmembrane region" description="Helical" evidence="8">
    <location>
        <begin position="72"/>
        <end position="92"/>
    </location>
</feature>
<evidence type="ECO:0000256" key="1">
    <source>
        <dbReference type="ARBA" id="ARBA00004651"/>
    </source>
</evidence>
<keyword evidence="6 8" id="KW-1133">Transmembrane helix</keyword>
<evidence type="ECO:0000256" key="6">
    <source>
        <dbReference type="ARBA" id="ARBA00022989"/>
    </source>
</evidence>
<evidence type="ECO:0000256" key="2">
    <source>
        <dbReference type="ARBA" id="ARBA00007776"/>
    </source>
</evidence>
<organism evidence="9 10">
    <name type="scientific">Pedobacter polaris</name>
    <dbReference type="NCBI Taxonomy" id="2571273"/>
    <lineage>
        <taxon>Bacteria</taxon>
        <taxon>Pseudomonadati</taxon>
        <taxon>Bacteroidota</taxon>
        <taxon>Sphingobacteriia</taxon>
        <taxon>Sphingobacteriales</taxon>
        <taxon>Sphingobacteriaceae</taxon>
        <taxon>Pedobacter</taxon>
    </lineage>
</organism>
<dbReference type="InterPro" id="IPR007227">
    <property type="entry name" value="Cell_shape_determining_MreD"/>
</dbReference>